<keyword evidence="2" id="KW-1185">Reference proteome</keyword>
<dbReference type="Proteomes" id="UP000244855">
    <property type="component" value="Unassembled WGS sequence"/>
</dbReference>
<name>A0A2V1CZE4_9PLEO</name>
<evidence type="ECO:0000313" key="1">
    <source>
        <dbReference type="EMBL" id="PVH91147.1"/>
    </source>
</evidence>
<proteinExistence type="predicted"/>
<sequence>MANDYFKYKQHEATAFGMLFPLQSHTDLTARQIFVAAKKAIQSLDGGRLQQIDCHLRESIQLREKHALRFRSSPLRQRRGHEFWNRLIQKLIDAVTDTRSERELQRGVESGGDVAAEPEEDALSAHEAAFLRFLEDLNLCVNQIEAHWRRAMEGELGLSAAAMCLCPFHALTRFETRVLTGEVTNTNLCVVQSMIYAEMILNPAWFRNGCLAVSIAGDSFSAFWDELQACASGIGLLFRTAIEPIFRSQTPVTYAPLVSRMLIEGMECALANTLLNTPLVSALAASVATRCLELGFPLDELRASVRKQIASTKTVLRRLPGAYENASIIRNVWLRMETVEVWAAACQDAVSFGQMTSWLQIQHILATRLFVYENSLLQLFAYPCERVRLNGTPLPSVLDELFNDRRLSPFLFLDSRPKTLDDC</sequence>
<gene>
    <name evidence="1" type="ORF">DM02DRAFT_664303</name>
</gene>
<dbReference type="OrthoDB" id="5486854at2759"/>
<evidence type="ECO:0000313" key="2">
    <source>
        <dbReference type="Proteomes" id="UP000244855"/>
    </source>
</evidence>
<dbReference type="EMBL" id="KZ805945">
    <property type="protein sequence ID" value="PVH91147.1"/>
    <property type="molecule type" value="Genomic_DNA"/>
</dbReference>
<accession>A0A2V1CZE4</accession>
<protein>
    <submittedName>
        <fullName evidence="1">Uncharacterized protein</fullName>
    </submittedName>
</protein>
<organism evidence="1 2">
    <name type="scientific">Periconia macrospinosa</name>
    <dbReference type="NCBI Taxonomy" id="97972"/>
    <lineage>
        <taxon>Eukaryota</taxon>
        <taxon>Fungi</taxon>
        <taxon>Dikarya</taxon>
        <taxon>Ascomycota</taxon>
        <taxon>Pezizomycotina</taxon>
        <taxon>Dothideomycetes</taxon>
        <taxon>Pleosporomycetidae</taxon>
        <taxon>Pleosporales</taxon>
        <taxon>Massarineae</taxon>
        <taxon>Periconiaceae</taxon>
        <taxon>Periconia</taxon>
    </lineage>
</organism>
<dbReference type="AlphaFoldDB" id="A0A2V1CZE4"/>
<reference evidence="1 2" key="1">
    <citation type="journal article" date="2018" name="Sci. Rep.">
        <title>Comparative genomics provides insights into the lifestyle and reveals functional heterogeneity of dark septate endophytic fungi.</title>
        <authorList>
            <person name="Knapp D.G."/>
            <person name="Nemeth J.B."/>
            <person name="Barry K."/>
            <person name="Hainaut M."/>
            <person name="Henrissat B."/>
            <person name="Johnson J."/>
            <person name="Kuo A."/>
            <person name="Lim J.H.P."/>
            <person name="Lipzen A."/>
            <person name="Nolan M."/>
            <person name="Ohm R.A."/>
            <person name="Tamas L."/>
            <person name="Grigoriev I.V."/>
            <person name="Spatafora J.W."/>
            <person name="Nagy L.G."/>
            <person name="Kovacs G.M."/>
        </authorList>
    </citation>
    <scope>NUCLEOTIDE SEQUENCE [LARGE SCALE GENOMIC DNA]</scope>
    <source>
        <strain evidence="1 2">DSE2036</strain>
    </source>
</reference>